<accession>A0AAV7SIR5</accession>
<proteinExistence type="predicted"/>
<protein>
    <submittedName>
        <fullName evidence="2">Uncharacterized protein</fullName>
    </submittedName>
</protein>
<comment type="caution">
    <text evidence="2">The sequence shown here is derived from an EMBL/GenBank/DDBJ whole genome shotgun (WGS) entry which is preliminary data.</text>
</comment>
<dbReference type="EMBL" id="JANPWB010000008">
    <property type="protein sequence ID" value="KAJ1163988.1"/>
    <property type="molecule type" value="Genomic_DNA"/>
</dbReference>
<dbReference type="Proteomes" id="UP001066276">
    <property type="component" value="Chromosome 4_2"/>
</dbReference>
<name>A0AAV7SIR5_PLEWA</name>
<feature type="compositionally biased region" description="Basic residues" evidence="1">
    <location>
        <begin position="65"/>
        <end position="74"/>
    </location>
</feature>
<feature type="region of interest" description="Disordered" evidence="1">
    <location>
        <begin position="53"/>
        <end position="74"/>
    </location>
</feature>
<organism evidence="2 3">
    <name type="scientific">Pleurodeles waltl</name>
    <name type="common">Iberian ribbed newt</name>
    <dbReference type="NCBI Taxonomy" id="8319"/>
    <lineage>
        <taxon>Eukaryota</taxon>
        <taxon>Metazoa</taxon>
        <taxon>Chordata</taxon>
        <taxon>Craniata</taxon>
        <taxon>Vertebrata</taxon>
        <taxon>Euteleostomi</taxon>
        <taxon>Amphibia</taxon>
        <taxon>Batrachia</taxon>
        <taxon>Caudata</taxon>
        <taxon>Salamandroidea</taxon>
        <taxon>Salamandridae</taxon>
        <taxon>Pleurodelinae</taxon>
        <taxon>Pleurodeles</taxon>
    </lineage>
</organism>
<gene>
    <name evidence="2" type="ORF">NDU88_004435</name>
</gene>
<evidence type="ECO:0000313" key="2">
    <source>
        <dbReference type="EMBL" id="KAJ1163988.1"/>
    </source>
</evidence>
<keyword evidence="3" id="KW-1185">Reference proteome</keyword>
<evidence type="ECO:0000313" key="3">
    <source>
        <dbReference type="Proteomes" id="UP001066276"/>
    </source>
</evidence>
<reference evidence="2" key="1">
    <citation type="journal article" date="2022" name="bioRxiv">
        <title>Sequencing and chromosome-scale assembly of the giantPleurodeles waltlgenome.</title>
        <authorList>
            <person name="Brown T."/>
            <person name="Elewa A."/>
            <person name="Iarovenko S."/>
            <person name="Subramanian E."/>
            <person name="Araus A.J."/>
            <person name="Petzold A."/>
            <person name="Susuki M."/>
            <person name="Suzuki K.-i.T."/>
            <person name="Hayashi T."/>
            <person name="Toyoda A."/>
            <person name="Oliveira C."/>
            <person name="Osipova E."/>
            <person name="Leigh N.D."/>
            <person name="Simon A."/>
            <person name="Yun M.H."/>
        </authorList>
    </citation>
    <scope>NUCLEOTIDE SEQUENCE</scope>
    <source>
        <strain evidence="2">20211129_DDA</strain>
        <tissue evidence="2">Liver</tissue>
    </source>
</reference>
<dbReference type="AlphaFoldDB" id="A0AAV7SIR5"/>
<evidence type="ECO:0000256" key="1">
    <source>
        <dbReference type="SAM" id="MobiDB-lite"/>
    </source>
</evidence>
<sequence>MMWCDRSQVLEVKAVVVLSQEHIVTARVVLPGREMCGVLLKPRRAKAVSTVMPCENPRAGSGARRGSRTRKYDG</sequence>